<evidence type="ECO:0000256" key="1">
    <source>
        <dbReference type="SAM" id="MobiDB-lite"/>
    </source>
</evidence>
<dbReference type="GeneID" id="36518280"/>
<reference evidence="3 4" key="1">
    <citation type="submission" date="2017-04" db="EMBL/GenBank/DDBJ databases">
        <title>Genome sequencing of [Candida] sorbophila.</title>
        <authorList>
            <person name="Ahn J.O."/>
        </authorList>
    </citation>
    <scope>NUCLEOTIDE SEQUENCE [LARGE SCALE GENOMIC DNA]</scope>
    <source>
        <strain evidence="3 4">DS02</strain>
    </source>
</reference>
<dbReference type="STRING" id="45607.A0A2T0FPK2"/>
<sequence>MTSLLSGISSRRRVNKSRSSSGQNRDSPEPLPLAPMQSAPASRIVQPSPRPSLEPTYSSPATSRSQSVQPPELLESPSVQLQLRVESPPLVMYGARAESTGALLTGIMDMQVNVPELVIEKARLIVVQRVVYNTPATSGGKSSHMNTETLAEWQVLTKPQNFTVATHGYPFSHLMPGSLPPTCSVSLFSVGYYLRAEVLISGQQTPVVCEQELRVKRSVINIQDKTSVRVFPPTELSLSLILPSAVFPKSNFTAEIRLEGVINDPNAPDPQKRWKPKKLTWRFFQTVKVAVPGGSDKPIDDTQVIGEGVLKTGWKVDFSHKGLCELIVPNFVGNAMDKAVQDVDDPVHGLSVSHRLSVEMLLAEEIGAKNSRTASVTGSARVLRMQFSINVVDRPGLGISWDDEVPPVYADVPLSPPTYATSVEDIRNHLFSPTFSPAYSPALGASVATPSPTLRHIDASLFGPESRRANRTSRLSLLQPSSSRHISPISSIPGTPEPYKHDG</sequence>
<accession>A0A2T0FPK2</accession>
<gene>
    <name evidence="3" type="ORF">B9G98_04532</name>
</gene>
<name>A0A2T0FPK2_9ASCO</name>
<evidence type="ECO:0000313" key="4">
    <source>
        <dbReference type="Proteomes" id="UP000238350"/>
    </source>
</evidence>
<evidence type="ECO:0000313" key="3">
    <source>
        <dbReference type="EMBL" id="PRT56912.1"/>
    </source>
</evidence>
<dbReference type="Gene3D" id="2.60.40.640">
    <property type="match status" value="1"/>
</dbReference>
<keyword evidence="4" id="KW-1185">Reference proteome</keyword>
<dbReference type="AlphaFoldDB" id="A0A2T0FPK2"/>
<dbReference type="InterPro" id="IPR024391">
    <property type="entry name" value="LDB19_N"/>
</dbReference>
<feature type="compositionally biased region" description="Low complexity" evidence="1">
    <location>
        <begin position="472"/>
        <end position="493"/>
    </location>
</feature>
<dbReference type="EMBL" id="NDIQ01000022">
    <property type="protein sequence ID" value="PRT56912.1"/>
    <property type="molecule type" value="Genomic_DNA"/>
</dbReference>
<dbReference type="Proteomes" id="UP000238350">
    <property type="component" value="Unassembled WGS sequence"/>
</dbReference>
<organism evidence="3 4">
    <name type="scientific">Wickerhamiella sorbophila</name>
    <dbReference type="NCBI Taxonomy" id="45607"/>
    <lineage>
        <taxon>Eukaryota</taxon>
        <taxon>Fungi</taxon>
        <taxon>Dikarya</taxon>
        <taxon>Ascomycota</taxon>
        <taxon>Saccharomycotina</taxon>
        <taxon>Dipodascomycetes</taxon>
        <taxon>Dipodascales</taxon>
        <taxon>Trichomonascaceae</taxon>
        <taxon>Wickerhamiella</taxon>
    </lineage>
</organism>
<dbReference type="InterPro" id="IPR014752">
    <property type="entry name" value="Arrestin-like_C"/>
</dbReference>
<comment type="caution">
    <text evidence="3">The sequence shown here is derived from an EMBL/GenBank/DDBJ whole genome shotgun (WGS) entry which is preliminary data.</text>
</comment>
<feature type="region of interest" description="Disordered" evidence="1">
    <location>
        <begin position="468"/>
        <end position="503"/>
    </location>
</feature>
<proteinExistence type="predicted"/>
<feature type="compositionally biased region" description="Polar residues" evidence="1">
    <location>
        <begin position="55"/>
        <end position="69"/>
    </location>
</feature>
<feature type="region of interest" description="Disordered" evidence="1">
    <location>
        <begin position="1"/>
        <end position="79"/>
    </location>
</feature>
<dbReference type="OrthoDB" id="3832628at2759"/>
<dbReference type="Pfam" id="PF13002">
    <property type="entry name" value="LDB19"/>
    <property type="match status" value="1"/>
</dbReference>
<dbReference type="RefSeq" id="XP_024666857.1">
    <property type="nucleotide sequence ID" value="XM_024811089.1"/>
</dbReference>
<evidence type="ECO:0000259" key="2">
    <source>
        <dbReference type="Pfam" id="PF13002"/>
    </source>
</evidence>
<feature type="domain" description="LDB19 N-terminal" evidence="2">
    <location>
        <begin position="123"/>
        <end position="289"/>
    </location>
</feature>
<protein>
    <submittedName>
        <fullName evidence="3">Uncharacterized protein C1F12.05</fullName>
    </submittedName>
</protein>